<dbReference type="EMBL" id="HG994587">
    <property type="protein sequence ID" value="CAF3021245.1"/>
    <property type="molecule type" value="Genomic_DNA"/>
</dbReference>
<keyword evidence="2" id="KW-1185">Reference proteome</keyword>
<protein>
    <submittedName>
        <fullName evidence="1">(salmon louse) hypothetical protein</fullName>
    </submittedName>
</protein>
<sequence>MHPLQPRPQITASSGRRHPHQCFIHSHGKQQAELEEIIFSSGTPTTQTLCVCPCSLEHSQTYAMGFWTRRIGSSLVPLKWSRLFLNNLLLFMDCLLKAVLFQQFMVSFLGKTQALPFVLLGQMDRDWRLLKPTLLLDMKAFSRYLEDTWIGTFSNEPLFSQLSWNQYDACHAGIPRSSNVLEGWHHGFQSLFNCAEPTIWKLMDGIKLEQAITDNKIVQHLRRQPPYPRKRKLIQFDYQLKTIVEQL</sequence>
<accession>A0A7R8HE08</accession>
<reference evidence="1" key="1">
    <citation type="submission" date="2021-02" db="EMBL/GenBank/DDBJ databases">
        <authorList>
            <person name="Bekaert M."/>
        </authorList>
    </citation>
    <scope>NUCLEOTIDE SEQUENCE</scope>
    <source>
        <strain evidence="1">IoA-00</strain>
    </source>
</reference>
<evidence type="ECO:0000313" key="1">
    <source>
        <dbReference type="EMBL" id="CAF3021245.1"/>
    </source>
</evidence>
<evidence type="ECO:0000313" key="2">
    <source>
        <dbReference type="Proteomes" id="UP000675881"/>
    </source>
</evidence>
<proteinExistence type="predicted"/>
<organism evidence="1 2">
    <name type="scientific">Lepeophtheirus salmonis</name>
    <name type="common">Salmon louse</name>
    <name type="synonym">Caligus salmonis</name>
    <dbReference type="NCBI Taxonomy" id="72036"/>
    <lineage>
        <taxon>Eukaryota</taxon>
        <taxon>Metazoa</taxon>
        <taxon>Ecdysozoa</taxon>
        <taxon>Arthropoda</taxon>
        <taxon>Crustacea</taxon>
        <taxon>Multicrustacea</taxon>
        <taxon>Hexanauplia</taxon>
        <taxon>Copepoda</taxon>
        <taxon>Siphonostomatoida</taxon>
        <taxon>Caligidae</taxon>
        <taxon>Lepeophtheirus</taxon>
    </lineage>
</organism>
<name>A0A7R8HE08_LEPSM</name>
<dbReference type="Proteomes" id="UP000675881">
    <property type="component" value="Chromosome 8"/>
</dbReference>
<gene>
    <name evidence="1" type="ORF">LSAA_13602</name>
</gene>
<dbReference type="AlphaFoldDB" id="A0A7R8HE08"/>